<gene>
    <name evidence="2" type="ORF">SAMN04488125_104259</name>
</gene>
<feature type="compositionally biased region" description="Polar residues" evidence="1">
    <location>
        <begin position="113"/>
        <end position="123"/>
    </location>
</feature>
<organism evidence="2 3">
    <name type="scientific">Methylorubrum salsuginis</name>
    <dbReference type="NCBI Taxonomy" id="414703"/>
    <lineage>
        <taxon>Bacteria</taxon>
        <taxon>Pseudomonadati</taxon>
        <taxon>Pseudomonadota</taxon>
        <taxon>Alphaproteobacteria</taxon>
        <taxon>Hyphomicrobiales</taxon>
        <taxon>Methylobacteriaceae</taxon>
        <taxon>Methylorubrum</taxon>
    </lineage>
</organism>
<name>A0A1I4CKC2_9HYPH</name>
<dbReference type="AlphaFoldDB" id="A0A1I4CKC2"/>
<accession>A0A1I4CKC2</accession>
<evidence type="ECO:0000256" key="1">
    <source>
        <dbReference type="SAM" id="MobiDB-lite"/>
    </source>
</evidence>
<protein>
    <submittedName>
        <fullName evidence="2">Uncharacterized protein</fullName>
    </submittedName>
</protein>
<evidence type="ECO:0000313" key="2">
    <source>
        <dbReference type="EMBL" id="SFK81688.1"/>
    </source>
</evidence>
<reference evidence="3" key="1">
    <citation type="submission" date="2016-10" db="EMBL/GenBank/DDBJ databases">
        <authorList>
            <person name="Varghese N."/>
            <person name="Submissions S."/>
        </authorList>
    </citation>
    <scope>NUCLEOTIDE SEQUENCE [LARGE SCALE GENOMIC DNA]</scope>
    <source>
        <strain evidence="3">CGMCC 1.6474</strain>
    </source>
</reference>
<feature type="compositionally biased region" description="Low complexity" evidence="1">
    <location>
        <begin position="98"/>
        <end position="112"/>
    </location>
</feature>
<feature type="compositionally biased region" description="Acidic residues" evidence="1">
    <location>
        <begin position="375"/>
        <end position="387"/>
    </location>
</feature>
<keyword evidence="3" id="KW-1185">Reference proteome</keyword>
<proteinExistence type="predicted"/>
<evidence type="ECO:0000313" key="3">
    <source>
        <dbReference type="Proteomes" id="UP000198804"/>
    </source>
</evidence>
<dbReference type="EMBL" id="FOSV01000004">
    <property type="protein sequence ID" value="SFK81688.1"/>
    <property type="molecule type" value="Genomic_DNA"/>
</dbReference>
<dbReference type="RefSeq" id="WP_165616416.1">
    <property type="nucleotide sequence ID" value="NZ_FOSV01000004.1"/>
</dbReference>
<dbReference type="Proteomes" id="UP000198804">
    <property type="component" value="Unassembled WGS sequence"/>
</dbReference>
<sequence>MTNPDIREVFEALRARFGLQPQQPRPDAPYVWGEEKLRARCNRLLRQLAVIEADQEAATQAFARKMQELGQRRAACLLELTMADLYAAAADPSGKPDAAAPAPVSSAQAASPIGTTVATSSDLGSEETPTLPDYETDPGSGEQGSASPAIEGHGPESADGSALPNTASAAPADPEAEHSVLDPETVHALVEASAPSWLDVGKPPLSVRERFPLYDRPLASLDVDHLDLNELLPRLASVHPDLVGAAPVFKNHLPDWYRSEDGAACRVALEQAIEREVIRRDLWSDLLEWYGCVLAVAPGGYLGTTTPRQAEETYDRLQAAYREALSPGRTAVVWSELTTLMPGRPWFGAGIAMEVSDQGDLYDMPDDGSSGTSAYEDDDDPEDAGPT</sequence>
<feature type="region of interest" description="Disordered" evidence="1">
    <location>
        <begin position="358"/>
        <end position="387"/>
    </location>
</feature>
<feature type="region of interest" description="Disordered" evidence="1">
    <location>
        <begin position="91"/>
        <end position="178"/>
    </location>
</feature>